<name>A0A9P6B3T2_9AGAM</name>
<keyword evidence="1" id="KW-0812">Transmembrane</keyword>
<comment type="caution">
    <text evidence="2">The sequence shown here is derived from an EMBL/GenBank/DDBJ whole genome shotgun (WGS) entry which is preliminary data.</text>
</comment>
<keyword evidence="1" id="KW-0472">Membrane</keyword>
<dbReference type="EMBL" id="MU128934">
    <property type="protein sequence ID" value="KAF9517055.1"/>
    <property type="molecule type" value="Genomic_DNA"/>
</dbReference>
<feature type="transmembrane region" description="Helical" evidence="1">
    <location>
        <begin position="54"/>
        <end position="73"/>
    </location>
</feature>
<dbReference type="AlphaFoldDB" id="A0A9P6B3T2"/>
<proteinExistence type="predicted"/>
<feature type="transmembrane region" description="Helical" evidence="1">
    <location>
        <begin position="200"/>
        <end position="217"/>
    </location>
</feature>
<dbReference type="PANTHER" id="PTHR33979">
    <property type="entry name" value="OS02G0221600 PROTEIN"/>
    <property type="match status" value="1"/>
</dbReference>
<evidence type="ECO:0008006" key="4">
    <source>
        <dbReference type="Google" id="ProtNLM"/>
    </source>
</evidence>
<gene>
    <name evidence="2" type="ORF">BS47DRAFT_1340083</name>
</gene>
<feature type="transmembrane region" description="Helical" evidence="1">
    <location>
        <begin position="176"/>
        <end position="193"/>
    </location>
</feature>
<sequence>MAIGVITKLSRAIASSFALLGAMWLDAALARPPVAPPAILPSPTPPLSPTSFQIPVLYVAVIFLVLDVALWHLPGARVIINPFKLLTIGWHELCHVFVALMTGGHILSVTIDPDLGGCTYVKGGHPPTILAAGYLGSTLFGAGLMLGGWDILAAKIVSFVIAVALAAPLVLVRDKITIILTVIYECLLIGFWFIDHASALRWYALFVGIMNVFYALWDFLDDRYFKKQNDSDCTQFSLLYPKTKPHHWAIGWILWSCAIFVGFLLIGIATLKRTQDQMFAEAATFLPT</sequence>
<keyword evidence="1" id="KW-1133">Transmembrane helix</keyword>
<feature type="transmembrane region" description="Helical" evidence="1">
    <location>
        <begin position="85"/>
        <end position="107"/>
    </location>
</feature>
<dbReference type="Pfam" id="PF13398">
    <property type="entry name" value="Peptidase_M50B"/>
    <property type="match status" value="1"/>
</dbReference>
<feature type="transmembrane region" description="Helical" evidence="1">
    <location>
        <begin position="249"/>
        <end position="271"/>
    </location>
</feature>
<dbReference type="PANTHER" id="PTHR33979:SF2">
    <property type="entry name" value="PEPTIDASE M50B-LIKE-DOMAIN-CONTAINING PROTEIN"/>
    <property type="match status" value="1"/>
</dbReference>
<protein>
    <recommendedName>
        <fullName evidence="4">Peptidase M50B-like-domain-containing protein</fullName>
    </recommendedName>
</protein>
<feature type="transmembrane region" description="Helical" evidence="1">
    <location>
        <begin position="127"/>
        <end position="145"/>
    </location>
</feature>
<evidence type="ECO:0000256" key="1">
    <source>
        <dbReference type="SAM" id="Phobius"/>
    </source>
</evidence>
<evidence type="ECO:0000313" key="3">
    <source>
        <dbReference type="Proteomes" id="UP000886523"/>
    </source>
</evidence>
<accession>A0A9P6B3T2</accession>
<dbReference type="InterPro" id="IPR049500">
    <property type="entry name" value="Peptidase_M50B-like"/>
</dbReference>
<organism evidence="2 3">
    <name type="scientific">Hydnum rufescens UP504</name>
    <dbReference type="NCBI Taxonomy" id="1448309"/>
    <lineage>
        <taxon>Eukaryota</taxon>
        <taxon>Fungi</taxon>
        <taxon>Dikarya</taxon>
        <taxon>Basidiomycota</taxon>
        <taxon>Agaricomycotina</taxon>
        <taxon>Agaricomycetes</taxon>
        <taxon>Cantharellales</taxon>
        <taxon>Hydnaceae</taxon>
        <taxon>Hydnum</taxon>
    </lineage>
</organism>
<evidence type="ECO:0000313" key="2">
    <source>
        <dbReference type="EMBL" id="KAF9517055.1"/>
    </source>
</evidence>
<feature type="transmembrane region" description="Helical" evidence="1">
    <location>
        <begin position="152"/>
        <end position="170"/>
    </location>
</feature>
<keyword evidence="3" id="KW-1185">Reference proteome</keyword>
<dbReference type="OrthoDB" id="40823at2759"/>
<dbReference type="Proteomes" id="UP000886523">
    <property type="component" value="Unassembled WGS sequence"/>
</dbReference>
<reference evidence="2" key="1">
    <citation type="journal article" date="2020" name="Nat. Commun.">
        <title>Large-scale genome sequencing of mycorrhizal fungi provides insights into the early evolution of symbiotic traits.</title>
        <authorList>
            <person name="Miyauchi S."/>
            <person name="Kiss E."/>
            <person name="Kuo A."/>
            <person name="Drula E."/>
            <person name="Kohler A."/>
            <person name="Sanchez-Garcia M."/>
            <person name="Morin E."/>
            <person name="Andreopoulos B."/>
            <person name="Barry K.W."/>
            <person name="Bonito G."/>
            <person name="Buee M."/>
            <person name="Carver A."/>
            <person name="Chen C."/>
            <person name="Cichocki N."/>
            <person name="Clum A."/>
            <person name="Culley D."/>
            <person name="Crous P.W."/>
            <person name="Fauchery L."/>
            <person name="Girlanda M."/>
            <person name="Hayes R.D."/>
            <person name="Keri Z."/>
            <person name="LaButti K."/>
            <person name="Lipzen A."/>
            <person name="Lombard V."/>
            <person name="Magnuson J."/>
            <person name="Maillard F."/>
            <person name="Murat C."/>
            <person name="Nolan M."/>
            <person name="Ohm R.A."/>
            <person name="Pangilinan J."/>
            <person name="Pereira M.F."/>
            <person name="Perotto S."/>
            <person name="Peter M."/>
            <person name="Pfister S."/>
            <person name="Riley R."/>
            <person name="Sitrit Y."/>
            <person name="Stielow J.B."/>
            <person name="Szollosi G."/>
            <person name="Zifcakova L."/>
            <person name="Stursova M."/>
            <person name="Spatafora J.W."/>
            <person name="Tedersoo L."/>
            <person name="Vaario L.M."/>
            <person name="Yamada A."/>
            <person name="Yan M."/>
            <person name="Wang P."/>
            <person name="Xu J."/>
            <person name="Bruns T."/>
            <person name="Baldrian P."/>
            <person name="Vilgalys R."/>
            <person name="Dunand C."/>
            <person name="Henrissat B."/>
            <person name="Grigoriev I.V."/>
            <person name="Hibbett D."/>
            <person name="Nagy L.G."/>
            <person name="Martin F.M."/>
        </authorList>
    </citation>
    <scope>NUCLEOTIDE SEQUENCE</scope>
    <source>
        <strain evidence="2">UP504</strain>
    </source>
</reference>